<dbReference type="KEGG" id="vac:E4Z98_01935"/>
<dbReference type="EMBL" id="CP038865">
    <property type="protein sequence ID" value="QCA28128.1"/>
    <property type="molecule type" value="Genomic_DNA"/>
</dbReference>
<dbReference type="InterPro" id="IPR004716">
    <property type="entry name" value="PTS_IIA_glucitol/sorbitol-sp"/>
</dbReference>
<reference evidence="2 4" key="2">
    <citation type="journal article" date="2020" name="Int. J. Syst. Evol. Microbiol.">
        <title>Vagococcus xieshaowenii sp. nov., isolated from snow finch (Montifringilla taczanowskii) cloacal content.</title>
        <authorList>
            <person name="Ge Y."/>
            <person name="Yang J."/>
            <person name="Lai X.H."/>
            <person name="Zhang G."/>
            <person name="Jin D."/>
            <person name="Lu S."/>
            <person name="Wang B."/>
            <person name="Huang Y."/>
            <person name="Huang Y."/>
            <person name="Ren Z."/>
            <person name="Zhang X."/>
            <person name="Xu J."/>
        </authorList>
    </citation>
    <scope>NUCLEOTIDE SEQUENCE [LARGE SCALE GENOMIC DNA]</scope>
    <source>
        <strain evidence="2">Personal::cf-49</strain>
        <strain evidence="4">personal::cf-49</strain>
    </source>
</reference>
<dbReference type="GO" id="GO:0005737">
    <property type="term" value="C:cytoplasm"/>
    <property type="evidence" value="ECO:0007669"/>
    <property type="project" value="InterPro"/>
</dbReference>
<dbReference type="SUPFAM" id="SSF141530">
    <property type="entry name" value="PTSIIA/GutA-like"/>
    <property type="match status" value="1"/>
</dbReference>
<dbReference type="GO" id="GO:0009401">
    <property type="term" value="P:phosphoenolpyruvate-dependent sugar phosphotransferase system"/>
    <property type="evidence" value="ECO:0007669"/>
    <property type="project" value="InterPro"/>
</dbReference>
<reference evidence="3 5" key="1">
    <citation type="submission" date="2019-03" db="EMBL/GenBank/DDBJ databases">
        <title>Vagococcus sp. was isolated fron gut of Carduelis flavirostris.</title>
        <authorList>
            <person name="Ge Y."/>
        </authorList>
    </citation>
    <scope>NUCLEOTIDE SEQUENCE [LARGE SCALE GENOMIC DNA]</scope>
    <source>
        <strain evidence="3 5">CF-210</strain>
    </source>
</reference>
<dbReference type="Proteomes" id="UP000296883">
    <property type="component" value="Chromosome"/>
</dbReference>
<dbReference type="Pfam" id="PF03829">
    <property type="entry name" value="PTSIIA_gutA"/>
    <property type="match status" value="1"/>
</dbReference>
<evidence type="ECO:0000313" key="4">
    <source>
        <dbReference type="Proteomes" id="UP000296883"/>
    </source>
</evidence>
<evidence type="ECO:0000313" key="3">
    <source>
        <dbReference type="EMBL" id="TFZ40172.1"/>
    </source>
</evidence>
<evidence type="ECO:0000256" key="1">
    <source>
        <dbReference type="PROSITE-ProRule" id="PRU00420"/>
    </source>
</evidence>
<accession>A0A4Z0D5R6</accession>
<protein>
    <submittedName>
        <fullName evidence="2">PTS sorbitol transporter subunit IIA</fullName>
    </submittedName>
</protein>
<accession>A0A7Z2B6H2</accession>
<dbReference type="GO" id="GO:0016301">
    <property type="term" value="F:kinase activity"/>
    <property type="evidence" value="ECO:0007669"/>
    <property type="project" value="TreeGrafter"/>
</dbReference>
<dbReference type="AlphaFoldDB" id="A0A4Z0D5R6"/>
<organism evidence="2 4">
    <name type="scientific">Vagococcus xieshaowenii</name>
    <dbReference type="NCBI Taxonomy" id="2562451"/>
    <lineage>
        <taxon>Bacteria</taxon>
        <taxon>Bacillati</taxon>
        <taxon>Bacillota</taxon>
        <taxon>Bacilli</taxon>
        <taxon>Lactobacillales</taxon>
        <taxon>Enterococcaceae</taxon>
        <taxon>Vagococcus</taxon>
    </lineage>
</organism>
<dbReference type="Proteomes" id="UP000297725">
    <property type="component" value="Unassembled WGS sequence"/>
</dbReference>
<evidence type="ECO:0000313" key="5">
    <source>
        <dbReference type="Proteomes" id="UP000297725"/>
    </source>
</evidence>
<dbReference type="OrthoDB" id="7065254at2"/>
<dbReference type="GO" id="GO:0008982">
    <property type="term" value="F:protein-N(PI)-phosphohistidine-sugar phosphotransferase activity"/>
    <property type="evidence" value="ECO:0007669"/>
    <property type="project" value="InterPro"/>
</dbReference>
<dbReference type="InterPro" id="IPR036665">
    <property type="entry name" value="PTS_IIA_glucitol/sorbitol_sf"/>
</dbReference>
<dbReference type="PROSITE" id="PS51097">
    <property type="entry name" value="PTS_EIIA_TYPE_5"/>
    <property type="match status" value="1"/>
</dbReference>
<feature type="modified residue" description="Phosphohistidine; by HPr" evidence="1">
    <location>
        <position position="39"/>
    </location>
</feature>
<keyword evidence="4" id="KW-1185">Reference proteome</keyword>
<dbReference type="Gene3D" id="2.40.33.40">
    <property type="entry name" value="Phosphotransferase system, glucitol/sorbitol-specific IIA component"/>
    <property type="match status" value="1"/>
</dbReference>
<gene>
    <name evidence="3" type="ORF">E4031_08260</name>
    <name evidence="2" type="ORF">E4Z98_01935</name>
</gene>
<proteinExistence type="predicted"/>
<dbReference type="EMBL" id="SRHU01000027">
    <property type="protein sequence ID" value="TFZ40172.1"/>
    <property type="molecule type" value="Genomic_DNA"/>
</dbReference>
<dbReference type="PANTHER" id="PTHR40398">
    <property type="entry name" value="PTS SYSTEM GLUCITOL/SORBITOL-SPECIFIC EIIA COMPONENT"/>
    <property type="match status" value="1"/>
</dbReference>
<sequence>MKENTIISVGENAVSSKDNMIILFDETATDDIKNVAVIHQPINQEVTYQLSVGTTIKFGEQCYAIEEMGERVNGSLTMMGHATLLFKERSDEDLLPNALYLSPYNLPEIKTGMSLIFD</sequence>
<dbReference type="RefSeq" id="WP_135254985.1">
    <property type="nucleotide sequence ID" value="NZ_CP038865.1"/>
</dbReference>
<dbReference type="PANTHER" id="PTHR40398:SF1">
    <property type="entry name" value="PTS SYSTEM GLUCITOL_SORBITOL-SPECIFIC EIIA COMPONENT"/>
    <property type="match status" value="1"/>
</dbReference>
<name>A0A4Z0D5R6_9ENTE</name>
<evidence type="ECO:0000313" key="2">
    <source>
        <dbReference type="EMBL" id="QCA28128.1"/>
    </source>
</evidence>